<feature type="transmembrane region" description="Helical" evidence="7">
    <location>
        <begin position="252"/>
        <end position="274"/>
    </location>
</feature>
<dbReference type="EMBL" id="CP151509">
    <property type="protein sequence ID" value="WZN64276.1"/>
    <property type="molecule type" value="Genomic_DNA"/>
</dbReference>
<dbReference type="AlphaFoldDB" id="A0AAX4PEU9"/>
<evidence type="ECO:0000313" key="9">
    <source>
        <dbReference type="Proteomes" id="UP001472866"/>
    </source>
</evidence>
<evidence type="ECO:0000256" key="4">
    <source>
        <dbReference type="ARBA" id="ARBA00022989"/>
    </source>
</evidence>
<name>A0AAX4PEU9_9CHLO</name>
<protein>
    <submittedName>
        <fullName evidence="8">Chloroplast protein VTE6</fullName>
    </submittedName>
</protein>
<evidence type="ECO:0000256" key="6">
    <source>
        <dbReference type="SAM" id="MobiDB-lite"/>
    </source>
</evidence>
<accession>A0AAX4PEU9</accession>
<reference evidence="8 9" key="1">
    <citation type="submission" date="2024-03" db="EMBL/GenBank/DDBJ databases">
        <title>Complete genome sequence of the green alga Chloropicon roscoffensis RCC1871.</title>
        <authorList>
            <person name="Lemieux C."/>
            <person name="Pombert J.-F."/>
            <person name="Otis C."/>
            <person name="Turmel M."/>
        </authorList>
    </citation>
    <scope>NUCLEOTIDE SEQUENCE [LARGE SCALE GENOMIC DNA]</scope>
    <source>
        <strain evidence="8 9">RCC1871</strain>
    </source>
</reference>
<gene>
    <name evidence="8" type="ORF">HKI87_09g58310</name>
</gene>
<dbReference type="Proteomes" id="UP001472866">
    <property type="component" value="Chromosome 09"/>
</dbReference>
<evidence type="ECO:0000256" key="3">
    <source>
        <dbReference type="ARBA" id="ARBA00022692"/>
    </source>
</evidence>
<evidence type="ECO:0000256" key="1">
    <source>
        <dbReference type="ARBA" id="ARBA00004141"/>
    </source>
</evidence>
<feature type="region of interest" description="Disordered" evidence="6">
    <location>
        <begin position="1"/>
        <end position="38"/>
    </location>
</feature>
<comment type="subcellular location">
    <subcellularLocation>
        <location evidence="1">Membrane</location>
        <topology evidence="1">Multi-pass membrane protein</topology>
    </subcellularLocation>
</comment>
<feature type="transmembrane region" description="Helical" evidence="7">
    <location>
        <begin position="149"/>
        <end position="169"/>
    </location>
</feature>
<dbReference type="PANTHER" id="PTHR13353">
    <property type="entry name" value="TRANSMEMBRANE PROTEIN 19"/>
    <property type="match status" value="1"/>
</dbReference>
<keyword evidence="9" id="KW-1185">Reference proteome</keyword>
<dbReference type="PANTHER" id="PTHR13353:SF5">
    <property type="entry name" value="TRANSMEMBRANE PROTEIN 19"/>
    <property type="match status" value="1"/>
</dbReference>
<feature type="transmembrane region" description="Helical" evidence="7">
    <location>
        <begin position="227"/>
        <end position="246"/>
    </location>
</feature>
<dbReference type="GO" id="GO:0009706">
    <property type="term" value="C:chloroplast inner membrane"/>
    <property type="evidence" value="ECO:0007669"/>
    <property type="project" value="TreeGrafter"/>
</dbReference>
<dbReference type="InterPro" id="IPR002794">
    <property type="entry name" value="DUF92_TMEM19"/>
</dbReference>
<sequence length="308" mass="31518">MALHHAGGGLRQQAPARASRPPIRSAGAPAGPRPKCSLAAPPARLAERRQRPRGRAVPGALGARELGHVLAINSSVFLVGYKALSSGLSSVGIAHAWFLGTVCLAAFQVQGYVLVCAYFVFGTLATKVGKKVKIAEGTYERNEGKRTPASVWGSGFAAAACALAALAFHGDGALCTILRTGFVASFATKLSDTVASEIGKAYGRTTILITSLKPVPRGTDGAVSLEGTFAGLAASAVYSVLAWRLGQVDPTGAAVCVCAAFVATNLESLLGATLQRDYARVLNNDVVNIIMISAGAAVAMGIKLALGS</sequence>
<evidence type="ECO:0000256" key="2">
    <source>
        <dbReference type="ARBA" id="ARBA00009012"/>
    </source>
</evidence>
<dbReference type="Pfam" id="PF01940">
    <property type="entry name" value="DUF92"/>
    <property type="match status" value="1"/>
</dbReference>
<evidence type="ECO:0000256" key="7">
    <source>
        <dbReference type="SAM" id="Phobius"/>
    </source>
</evidence>
<keyword evidence="4 7" id="KW-1133">Transmembrane helix</keyword>
<keyword evidence="5 7" id="KW-0472">Membrane</keyword>
<organism evidence="8 9">
    <name type="scientific">Chloropicon roscoffensis</name>
    <dbReference type="NCBI Taxonomy" id="1461544"/>
    <lineage>
        <taxon>Eukaryota</taxon>
        <taxon>Viridiplantae</taxon>
        <taxon>Chlorophyta</taxon>
        <taxon>Chloropicophyceae</taxon>
        <taxon>Chloropicales</taxon>
        <taxon>Chloropicaceae</taxon>
        <taxon>Chloropicon</taxon>
    </lineage>
</organism>
<evidence type="ECO:0000256" key="5">
    <source>
        <dbReference type="ARBA" id="ARBA00023136"/>
    </source>
</evidence>
<evidence type="ECO:0000313" key="8">
    <source>
        <dbReference type="EMBL" id="WZN64276.1"/>
    </source>
</evidence>
<proteinExistence type="inferred from homology"/>
<feature type="transmembrane region" description="Helical" evidence="7">
    <location>
        <begin position="286"/>
        <end position="306"/>
    </location>
</feature>
<keyword evidence="3 7" id="KW-0812">Transmembrane</keyword>
<comment type="similarity">
    <text evidence="2">Belongs to the TMEM19 family.</text>
</comment>
<feature type="transmembrane region" description="Helical" evidence="7">
    <location>
        <begin position="96"/>
        <end position="121"/>
    </location>
</feature>
<feature type="compositionally biased region" description="Gly residues" evidence="6">
    <location>
        <begin position="1"/>
        <end position="10"/>
    </location>
</feature>